<evidence type="ECO:0000256" key="2">
    <source>
        <dbReference type="SAM" id="SignalP"/>
    </source>
</evidence>
<feature type="chain" id="PRO_5020213003" evidence="2">
    <location>
        <begin position="19"/>
        <end position="142"/>
    </location>
</feature>
<dbReference type="PANTHER" id="PTHR35182">
    <property type="entry name" value="PROTEIN CBG13762"/>
    <property type="match status" value="1"/>
</dbReference>
<gene>
    <name evidence="3" type="ORF">L596_016813</name>
</gene>
<accession>A0A4U5NKI4</accession>
<dbReference type="OrthoDB" id="5842861at2759"/>
<organism evidence="3 4">
    <name type="scientific">Steinernema carpocapsae</name>
    <name type="common">Entomopathogenic nematode</name>
    <dbReference type="NCBI Taxonomy" id="34508"/>
    <lineage>
        <taxon>Eukaryota</taxon>
        <taxon>Metazoa</taxon>
        <taxon>Ecdysozoa</taxon>
        <taxon>Nematoda</taxon>
        <taxon>Chromadorea</taxon>
        <taxon>Rhabditida</taxon>
        <taxon>Tylenchina</taxon>
        <taxon>Panagrolaimomorpha</taxon>
        <taxon>Strongyloidoidea</taxon>
        <taxon>Steinernematidae</taxon>
        <taxon>Steinernema</taxon>
    </lineage>
</organism>
<evidence type="ECO:0000313" key="4">
    <source>
        <dbReference type="Proteomes" id="UP000298663"/>
    </source>
</evidence>
<dbReference type="EMBL" id="AZBU02000004">
    <property type="protein sequence ID" value="TKR83183.1"/>
    <property type="molecule type" value="Genomic_DNA"/>
</dbReference>
<dbReference type="Proteomes" id="UP000298663">
    <property type="component" value="Unassembled WGS sequence"/>
</dbReference>
<proteinExistence type="predicted"/>
<sequence>MNLVCFILLASCVATTYAAVAIYPTKIGEKVVLNLGPNINTWQRSRTFNGKDVTETIVKCIGSRKTAKCFSWTNVDTHKATPTKTYVDKDGQLVIVSYQPSDAGQYGSPDEPMRGGKNPDGSMWMLPQTAIDVVTLTKLDTQ</sequence>
<keyword evidence="2" id="KW-0732">Signal</keyword>
<reference evidence="3 4" key="1">
    <citation type="journal article" date="2015" name="Genome Biol.">
        <title>Comparative genomics of Steinernema reveals deeply conserved gene regulatory networks.</title>
        <authorList>
            <person name="Dillman A.R."/>
            <person name="Macchietto M."/>
            <person name="Porter C.F."/>
            <person name="Rogers A."/>
            <person name="Williams B."/>
            <person name="Antoshechkin I."/>
            <person name="Lee M.M."/>
            <person name="Goodwin Z."/>
            <person name="Lu X."/>
            <person name="Lewis E.E."/>
            <person name="Goodrich-Blair H."/>
            <person name="Stock S.P."/>
            <person name="Adams B.J."/>
            <person name="Sternberg P.W."/>
            <person name="Mortazavi A."/>
        </authorList>
    </citation>
    <scope>NUCLEOTIDE SEQUENCE [LARGE SCALE GENOMIC DNA]</scope>
    <source>
        <strain evidence="3 4">ALL</strain>
    </source>
</reference>
<feature type="signal peptide" evidence="2">
    <location>
        <begin position="1"/>
        <end position="18"/>
    </location>
</feature>
<protein>
    <submittedName>
        <fullName evidence="3">Uncharacterized protein</fullName>
    </submittedName>
</protein>
<dbReference type="PANTHER" id="PTHR35182:SF1">
    <property type="entry name" value="COLD-SHOCK PROTEIN-RELATED"/>
    <property type="match status" value="1"/>
</dbReference>
<name>A0A4U5NKI4_STECR</name>
<evidence type="ECO:0000313" key="3">
    <source>
        <dbReference type="EMBL" id="TKR83183.1"/>
    </source>
</evidence>
<evidence type="ECO:0000256" key="1">
    <source>
        <dbReference type="SAM" id="MobiDB-lite"/>
    </source>
</evidence>
<keyword evidence="4" id="KW-1185">Reference proteome</keyword>
<dbReference type="AlphaFoldDB" id="A0A4U5NKI4"/>
<reference evidence="3 4" key="2">
    <citation type="journal article" date="2019" name="G3 (Bethesda)">
        <title>Hybrid Assembly of the Genome of the Entomopathogenic Nematode Steinernema carpocapsae Identifies the X-Chromosome.</title>
        <authorList>
            <person name="Serra L."/>
            <person name="Macchietto M."/>
            <person name="Macias-Munoz A."/>
            <person name="McGill C.J."/>
            <person name="Rodriguez I.M."/>
            <person name="Rodriguez B."/>
            <person name="Murad R."/>
            <person name="Mortazavi A."/>
        </authorList>
    </citation>
    <scope>NUCLEOTIDE SEQUENCE [LARGE SCALE GENOMIC DNA]</scope>
    <source>
        <strain evidence="3 4">ALL</strain>
    </source>
</reference>
<comment type="caution">
    <text evidence="3">The sequence shown here is derived from an EMBL/GenBank/DDBJ whole genome shotgun (WGS) entry which is preliminary data.</text>
</comment>
<feature type="region of interest" description="Disordered" evidence="1">
    <location>
        <begin position="100"/>
        <end position="120"/>
    </location>
</feature>